<proteinExistence type="predicted"/>
<evidence type="ECO:0000313" key="2">
    <source>
        <dbReference type="Proteomes" id="UP000177480"/>
    </source>
</evidence>
<protein>
    <submittedName>
        <fullName evidence="1">Uncharacterized protein</fullName>
    </submittedName>
</protein>
<gene>
    <name evidence="1" type="ORF">A2719_03060</name>
</gene>
<dbReference type="AlphaFoldDB" id="A0A1G2G0T6"/>
<accession>A0A1G2G0T6</accession>
<organism evidence="1 2">
    <name type="scientific">Candidatus Ryanbacteria bacterium RIFCSPHIGHO2_01_FULL_45_22</name>
    <dbReference type="NCBI Taxonomy" id="1802114"/>
    <lineage>
        <taxon>Bacteria</taxon>
        <taxon>Candidatus Ryaniibacteriota</taxon>
    </lineage>
</organism>
<comment type="caution">
    <text evidence="1">The sequence shown here is derived from an EMBL/GenBank/DDBJ whole genome shotgun (WGS) entry which is preliminary data.</text>
</comment>
<sequence length="82" mass="9623">MVQRTFLSESLSWVWSFDFAQDKNSVKEGKMFTKMSLQTSLVTAFRYNRNFPSAETFYGGVFPPWFLHLIRGSFRKGQETLL</sequence>
<dbReference type="Proteomes" id="UP000177480">
    <property type="component" value="Unassembled WGS sequence"/>
</dbReference>
<evidence type="ECO:0000313" key="1">
    <source>
        <dbReference type="EMBL" id="OGZ43916.1"/>
    </source>
</evidence>
<name>A0A1G2G0T6_9BACT</name>
<dbReference type="EMBL" id="MHNK01000010">
    <property type="protein sequence ID" value="OGZ43916.1"/>
    <property type="molecule type" value="Genomic_DNA"/>
</dbReference>
<reference evidence="1 2" key="1">
    <citation type="journal article" date="2016" name="Nat. Commun.">
        <title>Thousands of microbial genomes shed light on interconnected biogeochemical processes in an aquifer system.</title>
        <authorList>
            <person name="Anantharaman K."/>
            <person name="Brown C.T."/>
            <person name="Hug L.A."/>
            <person name="Sharon I."/>
            <person name="Castelle C.J."/>
            <person name="Probst A.J."/>
            <person name="Thomas B.C."/>
            <person name="Singh A."/>
            <person name="Wilkins M.J."/>
            <person name="Karaoz U."/>
            <person name="Brodie E.L."/>
            <person name="Williams K.H."/>
            <person name="Hubbard S.S."/>
            <person name="Banfield J.F."/>
        </authorList>
    </citation>
    <scope>NUCLEOTIDE SEQUENCE [LARGE SCALE GENOMIC DNA]</scope>
</reference>